<reference evidence="2" key="1">
    <citation type="journal article" date="2020" name="New Phytol.">
        <title>Comparative genomics reveals dynamic genome evolution in host specialist ectomycorrhizal fungi.</title>
        <authorList>
            <person name="Lofgren L.A."/>
            <person name="Nguyen N.H."/>
            <person name="Vilgalys R."/>
            <person name="Ruytinx J."/>
            <person name="Liao H.L."/>
            <person name="Branco S."/>
            <person name="Kuo A."/>
            <person name="LaButti K."/>
            <person name="Lipzen A."/>
            <person name="Andreopoulos W."/>
            <person name="Pangilinan J."/>
            <person name="Riley R."/>
            <person name="Hundley H."/>
            <person name="Na H."/>
            <person name="Barry K."/>
            <person name="Grigoriev I.V."/>
            <person name="Stajich J.E."/>
            <person name="Kennedy P.G."/>
        </authorList>
    </citation>
    <scope>NUCLEOTIDE SEQUENCE</scope>
    <source>
        <strain evidence="2">MN1</strain>
    </source>
</reference>
<feature type="non-terminal residue" evidence="2">
    <location>
        <position position="240"/>
    </location>
</feature>
<feature type="domain" description="CxC2-like cysteine cluster KDZ transposase-associated" evidence="1">
    <location>
        <begin position="1"/>
        <end position="77"/>
    </location>
</feature>
<dbReference type="Pfam" id="PF18758">
    <property type="entry name" value="KDZ"/>
    <property type="match status" value="1"/>
</dbReference>
<dbReference type="Proteomes" id="UP000807769">
    <property type="component" value="Unassembled WGS sequence"/>
</dbReference>
<dbReference type="AlphaFoldDB" id="A0A9P7EH82"/>
<feature type="non-terminal residue" evidence="2">
    <location>
        <position position="1"/>
    </location>
</feature>
<protein>
    <recommendedName>
        <fullName evidence="1">CxC2-like cysteine cluster KDZ transposase-associated domain-containing protein</fullName>
    </recommendedName>
</protein>
<dbReference type="RefSeq" id="XP_041195997.1">
    <property type="nucleotide sequence ID" value="XM_041329682.1"/>
</dbReference>
<organism evidence="2 3">
    <name type="scientific">Suillus subaureus</name>
    <dbReference type="NCBI Taxonomy" id="48587"/>
    <lineage>
        <taxon>Eukaryota</taxon>
        <taxon>Fungi</taxon>
        <taxon>Dikarya</taxon>
        <taxon>Basidiomycota</taxon>
        <taxon>Agaricomycotina</taxon>
        <taxon>Agaricomycetes</taxon>
        <taxon>Agaricomycetidae</taxon>
        <taxon>Boletales</taxon>
        <taxon>Suillineae</taxon>
        <taxon>Suillaceae</taxon>
        <taxon>Suillus</taxon>
    </lineage>
</organism>
<dbReference type="GeneID" id="64623699"/>
<dbReference type="InterPro" id="IPR041457">
    <property type="entry name" value="CxC2_KDZ-assoc"/>
</dbReference>
<keyword evidence="3" id="KW-1185">Reference proteome</keyword>
<dbReference type="Pfam" id="PF18803">
    <property type="entry name" value="CxC2"/>
    <property type="match status" value="1"/>
</dbReference>
<dbReference type="InterPro" id="IPR040521">
    <property type="entry name" value="KDZ"/>
</dbReference>
<sequence>TVVDTSGLHSLMIRFCRYTNALNPDMQLFETGLFPASFTLPKTTFTFAVLDNFLLDNLECGTLAMNYYSKLRQITSSMFPHLVPVSAVNGIDEGGQAVETAEDEKPKPKPGELALSCPPCLQPGVNVNLSEKNAANPAWLYSRSLVMDGNFKAEHLFPVNPTNEVALTDGLGFMIGNAQYKMHLAEAQDIPKENLTVTVVNQANASHHKLEVTGIGGCACTRHGCFVPHSMVDFQKGERF</sequence>
<dbReference type="OrthoDB" id="3257613at2759"/>
<evidence type="ECO:0000313" key="2">
    <source>
        <dbReference type="EMBL" id="KAG1820930.1"/>
    </source>
</evidence>
<proteinExistence type="predicted"/>
<accession>A0A9P7EH82</accession>
<name>A0A9P7EH82_9AGAM</name>
<evidence type="ECO:0000313" key="3">
    <source>
        <dbReference type="Proteomes" id="UP000807769"/>
    </source>
</evidence>
<gene>
    <name evidence="2" type="ORF">BJ212DRAFT_1247948</name>
</gene>
<comment type="caution">
    <text evidence="2">The sequence shown here is derived from an EMBL/GenBank/DDBJ whole genome shotgun (WGS) entry which is preliminary data.</text>
</comment>
<evidence type="ECO:0000259" key="1">
    <source>
        <dbReference type="Pfam" id="PF18803"/>
    </source>
</evidence>
<dbReference type="EMBL" id="JABBWG010000007">
    <property type="protein sequence ID" value="KAG1820930.1"/>
    <property type="molecule type" value="Genomic_DNA"/>
</dbReference>